<organism evidence="2 10">
    <name type="scientific">Nitrosomonas ureae</name>
    <dbReference type="NCBI Taxonomy" id="44577"/>
    <lineage>
        <taxon>Bacteria</taxon>
        <taxon>Pseudomonadati</taxon>
        <taxon>Pseudomonadota</taxon>
        <taxon>Betaproteobacteria</taxon>
        <taxon>Nitrosomonadales</taxon>
        <taxon>Nitrosomonadaceae</taxon>
        <taxon>Nitrosomonas</taxon>
    </lineage>
</organism>
<keyword evidence="1" id="KW-0812">Transmembrane</keyword>
<dbReference type="RefSeq" id="WP_062557703.1">
    <property type="nucleotide sequence ID" value="NZ_CP013341.1"/>
</dbReference>
<dbReference type="KEGG" id="nur:ATY38_01300"/>
<feature type="transmembrane region" description="Helical" evidence="1">
    <location>
        <begin position="155"/>
        <end position="177"/>
    </location>
</feature>
<evidence type="ECO:0000313" key="7">
    <source>
        <dbReference type="Proteomes" id="UP000181998"/>
    </source>
</evidence>
<name>A0A0S3AIQ3_9PROT</name>
<sequence length="194" mass="21535">MVRQIIQAGIAVFILIMALHTSTVGAHGKVAMEEDNCMRRIGENMIHLSAYQPQVDKEGHYCTDIPKAGNAILVIDLVDPELRDIPVGVKIIRGSNATEGEAITSLRPALYEDGVISTQNVLDQGKYLVLITAEGLPPLNYEYHLRVEMVNYANVFRATVGPAVGLLLATILIYKLLRSRRFKNWLVSRRAKPN</sequence>
<evidence type="ECO:0000313" key="2">
    <source>
        <dbReference type="EMBL" id="PTQ80777.1"/>
    </source>
</evidence>
<accession>A0A0S3AIQ3</accession>
<reference evidence="3 7" key="2">
    <citation type="submission" date="2016-10" db="EMBL/GenBank/DDBJ databases">
        <authorList>
            <person name="de Groot N.N."/>
        </authorList>
    </citation>
    <scope>NUCLEOTIDE SEQUENCE [LARGE SCALE GENOMIC DNA]</scope>
    <source>
        <strain evidence="3">Nm10</strain>
        <strain evidence="4 7">Nm9</strain>
    </source>
</reference>
<dbReference type="EMBL" id="FNLN01000080">
    <property type="protein sequence ID" value="SDU37323.1"/>
    <property type="molecule type" value="Genomic_DNA"/>
</dbReference>
<dbReference type="STRING" id="44577.ATY38_01300"/>
<dbReference type="EMBL" id="FOFX01000032">
    <property type="protein sequence ID" value="SEQ25693.1"/>
    <property type="molecule type" value="Genomic_DNA"/>
</dbReference>
<dbReference type="Proteomes" id="UP000182882">
    <property type="component" value="Unassembled WGS sequence"/>
</dbReference>
<keyword evidence="1" id="KW-0472">Membrane</keyword>
<proteinExistence type="predicted"/>
<evidence type="ECO:0000313" key="8">
    <source>
        <dbReference type="Proteomes" id="UP000182882"/>
    </source>
</evidence>
<evidence type="ECO:0000313" key="10">
    <source>
        <dbReference type="Proteomes" id="UP000244110"/>
    </source>
</evidence>
<dbReference type="EMBL" id="OCMU01000001">
    <property type="protein sequence ID" value="SOD16720.1"/>
    <property type="molecule type" value="Genomic_DNA"/>
</dbReference>
<dbReference type="KEGG" id="nur:ATY38_07265"/>
<evidence type="ECO:0000256" key="1">
    <source>
        <dbReference type="SAM" id="Phobius"/>
    </source>
</evidence>
<keyword evidence="8" id="KW-1185">Reference proteome</keyword>
<gene>
    <name evidence="2" type="ORF">C8R28_103640</name>
    <name evidence="3" type="ORF">SAMN05216406_1802</name>
    <name evidence="4" type="ORF">SAMN05421510_10323</name>
    <name evidence="5" type="ORF">SAMN06297164_0270</name>
    <name evidence="6" type="ORF">SAMN06297164_0714</name>
</gene>
<dbReference type="Proteomes" id="UP000219335">
    <property type="component" value="Unassembled WGS sequence"/>
</dbReference>
<evidence type="ECO:0000313" key="5">
    <source>
        <dbReference type="EMBL" id="SOD16170.1"/>
    </source>
</evidence>
<dbReference type="OrthoDB" id="9792004at2"/>
<dbReference type="EMBL" id="OCMU01000001">
    <property type="protein sequence ID" value="SOD16170.1"/>
    <property type="molecule type" value="Genomic_DNA"/>
</dbReference>
<evidence type="ECO:0000313" key="3">
    <source>
        <dbReference type="EMBL" id="SDU37323.1"/>
    </source>
</evidence>
<dbReference type="Proteomes" id="UP000181998">
    <property type="component" value="Unassembled WGS sequence"/>
</dbReference>
<reference evidence="5 9" key="3">
    <citation type="submission" date="2017-09" db="EMBL/GenBank/DDBJ databases">
        <authorList>
            <person name="Ehlers B."/>
            <person name="Leendertz F.H."/>
        </authorList>
    </citation>
    <scope>NUCLEOTIDE SEQUENCE [LARGE SCALE GENOMIC DNA]</scope>
    <source>
        <strain evidence="5 9">Nm42</strain>
    </source>
</reference>
<evidence type="ECO:0000313" key="4">
    <source>
        <dbReference type="EMBL" id="SEQ25693.1"/>
    </source>
</evidence>
<dbReference type="AlphaFoldDB" id="A0A0S3AIQ3"/>
<reference evidence="8" key="1">
    <citation type="submission" date="2016-10" db="EMBL/GenBank/DDBJ databases">
        <authorList>
            <person name="Varghese N."/>
            <person name="Submissions S."/>
        </authorList>
    </citation>
    <scope>NUCLEOTIDE SEQUENCE [LARGE SCALE GENOMIC DNA]</scope>
    <source>
        <strain evidence="8">Nm10</strain>
    </source>
</reference>
<protein>
    <submittedName>
        <fullName evidence="2">Uncharacterized protein</fullName>
    </submittedName>
</protein>
<evidence type="ECO:0000313" key="6">
    <source>
        <dbReference type="EMBL" id="SOD16720.1"/>
    </source>
</evidence>
<reference evidence="2 10" key="4">
    <citation type="submission" date="2018-04" db="EMBL/GenBank/DDBJ databases">
        <title>Active sludge and wastewater microbial communities from Klosterneuburg, Austria.</title>
        <authorList>
            <person name="Wagner M."/>
        </authorList>
    </citation>
    <scope>NUCLEOTIDE SEQUENCE [LARGE SCALE GENOMIC DNA]</scope>
    <source>
        <strain evidence="2 10">Nm4</strain>
    </source>
</reference>
<keyword evidence="1" id="KW-1133">Transmembrane helix</keyword>
<evidence type="ECO:0000313" key="9">
    <source>
        <dbReference type="Proteomes" id="UP000219335"/>
    </source>
</evidence>
<dbReference type="Proteomes" id="UP000244110">
    <property type="component" value="Unassembled WGS sequence"/>
</dbReference>
<dbReference type="EMBL" id="QAOL01000036">
    <property type="protein sequence ID" value="PTQ80777.1"/>
    <property type="molecule type" value="Genomic_DNA"/>
</dbReference>